<reference evidence="4 5" key="1">
    <citation type="submission" date="2018-08" db="EMBL/GenBank/DDBJ databases">
        <title>The draft genome squence of Brumimicrobium sp. N62.</title>
        <authorList>
            <person name="Du Z.-J."/>
            <person name="Luo H.-R."/>
        </authorList>
    </citation>
    <scope>NUCLEOTIDE SEQUENCE [LARGE SCALE GENOMIC DNA]</scope>
    <source>
        <strain evidence="4 5">N62</strain>
    </source>
</reference>
<comment type="caution">
    <text evidence="4">The sequence shown here is derived from an EMBL/GenBank/DDBJ whole genome shotgun (WGS) entry which is preliminary data.</text>
</comment>
<dbReference type="SUPFAM" id="SSF51126">
    <property type="entry name" value="Pectin lyase-like"/>
    <property type="match status" value="1"/>
</dbReference>
<dbReference type="Gene3D" id="2.160.20.10">
    <property type="entry name" value="Single-stranded right-handed beta-helix, Pectin lyase-like"/>
    <property type="match status" value="1"/>
</dbReference>
<organism evidence="4 5">
    <name type="scientific">Brumimicrobium aurantiacum</name>
    <dbReference type="NCBI Taxonomy" id="1737063"/>
    <lineage>
        <taxon>Bacteria</taxon>
        <taxon>Pseudomonadati</taxon>
        <taxon>Bacteroidota</taxon>
        <taxon>Flavobacteriia</taxon>
        <taxon>Flavobacteriales</taxon>
        <taxon>Crocinitomicaceae</taxon>
        <taxon>Brumimicrobium</taxon>
    </lineage>
</organism>
<dbReference type="InterPro" id="IPR012334">
    <property type="entry name" value="Pectin_lyas_fold"/>
</dbReference>
<accession>A0A3E1EV48</accession>
<protein>
    <submittedName>
        <fullName evidence="4">T9SS C-terminal target domain-containing protein</fullName>
    </submittedName>
</protein>
<feature type="chain" id="PRO_5017795354" evidence="2">
    <location>
        <begin position="18"/>
        <end position="491"/>
    </location>
</feature>
<dbReference type="InterPro" id="IPR011050">
    <property type="entry name" value="Pectin_lyase_fold/virulence"/>
</dbReference>
<evidence type="ECO:0000256" key="2">
    <source>
        <dbReference type="SAM" id="SignalP"/>
    </source>
</evidence>
<evidence type="ECO:0000313" key="4">
    <source>
        <dbReference type="EMBL" id="RFC53398.1"/>
    </source>
</evidence>
<dbReference type="Pfam" id="PF18962">
    <property type="entry name" value="Por_Secre_tail"/>
    <property type="match status" value="1"/>
</dbReference>
<dbReference type="OrthoDB" id="1230183at2"/>
<name>A0A3E1EV48_9FLAO</name>
<evidence type="ECO:0000256" key="1">
    <source>
        <dbReference type="ARBA" id="ARBA00022729"/>
    </source>
</evidence>
<dbReference type="NCBIfam" id="TIGR04183">
    <property type="entry name" value="Por_Secre_tail"/>
    <property type="match status" value="1"/>
</dbReference>
<evidence type="ECO:0000259" key="3">
    <source>
        <dbReference type="Pfam" id="PF18962"/>
    </source>
</evidence>
<sequence length="491" mass="52689">MKKNFILLALGATTSFASFSQLTTPGNGTKYDLAALSALDPTILSFDGTKYQLTDDLVISATDTLEVTTSDTLLLDSEKEITIEGSFIADPGSGNTKFFISSTDTLMPGDGFRFEEFSVGKIHNTEIVYTGGLKVLTEDFHIEDSYLAHNVAGSSTGAAISLSRGAAVIKNNTFYKNDLPGVSSGANQQVSAQIIGNVFEKNVQENQNRPQINMGPTGADTLRIIENTIIGDPNQIKVGGIAVSNFFGDDIYVEIENNEIRDNRYGMTISGVNATAMIRGNIIEDNNTQNDPMLGGSGIALSSSDDSHNIVARQNQIRGNLWGITLMTEASIDLGTANDLGGNVFANNGNNGNTFALFNNTPLDISAMGNCWIEGSPNADSVTIEDVISHTPDDANLGTVDFSEFTCSTVSTSSEELNTLSIYPNPAINEITIDNANEYNSAKIYNTSGRVFQTVQLENGHKTIQLDLPSGMYIVQLKGDSKVMTKKLIIE</sequence>
<gene>
    <name evidence="4" type="ORF">DXU93_13270</name>
</gene>
<dbReference type="RefSeq" id="WP_116881790.1">
    <property type="nucleotide sequence ID" value="NZ_QURB01000009.1"/>
</dbReference>
<dbReference type="AlphaFoldDB" id="A0A3E1EV48"/>
<keyword evidence="5" id="KW-1185">Reference proteome</keyword>
<dbReference type="SMART" id="SM00710">
    <property type="entry name" value="PbH1"/>
    <property type="match status" value="5"/>
</dbReference>
<keyword evidence="1 2" id="KW-0732">Signal</keyword>
<proteinExistence type="predicted"/>
<feature type="domain" description="Secretion system C-terminal sorting" evidence="3">
    <location>
        <begin position="422"/>
        <end position="490"/>
    </location>
</feature>
<dbReference type="Proteomes" id="UP000257127">
    <property type="component" value="Unassembled WGS sequence"/>
</dbReference>
<dbReference type="InterPro" id="IPR026444">
    <property type="entry name" value="Secre_tail"/>
</dbReference>
<dbReference type="EMBL" id="QURB01000009">
    <property type="protein sequence ID" value="RFC53398.1"/>
    <property type="molecule type" value="Genomic_DNA"/>
</dbReference>
<dbReference type="InterPro" id="IPR006626">
    <property type="entry name" value="PbH1"/>
</dbReference>
<feature type="signal peptide" evidence="2">
    <location>
        <begin position="1"/>
        <end position="17"/>
    </location>
</feature>
<evidence type="ECO:0000313" key="5">
    <source>
        <dbReference type="Proteomes" id="UP000257127"/>
    </source>
</evidence>